<evidence type="ECO:0000313" key="3">
    <source>
        <dbReference type="EMBL" id="EDK37232.2"/>
    </source>
</evidence>
<dbReference type="GeneID" id="5128056"/>
<dbReference type="AlphaFoldDB" id="A5DDH9"/>
<dbReference type="HOGENOM" id="CLU_679897_0_0_1"/>
<keyword evidence="4" id="KW-1185">Reference proteome</keyword>
<proteinExistence type="predicted"/>
<dbReference type="OrthoDB" id="4026724at2759"/>
<keyword evidence="2" id="KW-1133">Transmembrane helix</keyword>
<name>A5DDH9_PICGU</name>
<dbReference type="Proteomes" id="UP000001997">
    <property type="component" value="Unassembled WGS sequence"/>
</dbReference>
<keyword evidence="2" id="KW-0812">Transmembrane</keyword>
<feature type="transmembrane region" description="Helical" evidence="2">
    <location>
        <begin position="6"/>
        <end position="26"/>
    </location>
</feature>
<dbReference type="eggNOG" id="ENOG502RQDS">
    <property type="taxonomic scope" value="Eukaryota"/>
</dbReference>
<dbReference type="KEGG" id="pgu:PGUG_01330"/>
<keyword evidence="2" id="KW-0472">Membrane</keyword>
<gene>
    <name evidence="3" type="ORF">PGUG_01330</name>
</gene>
<dbReference type="InParanoid" id="A5DDH9"/>
<dbReference type="RefSeq" id="XP_001485659.2">
    <property type="nucleotide sequence ID" value="XM_001485609.1"/>
</dbReference>
<evidence type="ECO:0000256" key="1">
    <source>
        <dbReference type="SAM" id="MobiDB-lite"/>
    </source>
</evidence>
<reference evidence="3 4" key="1">
    <citation type="journal article" date="2009" name="Nature">
        <title>Evolution of pathogenicity and sexual reproduction in eight Candida genomes.</title>
        <authorList>
            <person name="Butler G."/>
            <person name="Rasmussen M.D."/>
            <person name="Lin M.F."/>
            <person name="Santos M.A."/>
            <person name="Sakthikumar S."/>
            <person name="Munro C.A."/>
            <person name="Rheinbay E."/>
            <person name="Grabherr M."/>
            <person name="Forche A."/>
            <person name="Reedy J.L."/>
            <person name="Agrafioti I."/>
            <person name="Arnaud M.B."/>
            <person name="Bates S."/>
            <person name="Brown A.J."/>
            <person name="Brunke S."/>
            <person name="Costanzo M.C."/>
            <person name="Fitzpatrick D.A."/>
            <person name="de Groot P.W."/>
            <person name="Harris D."/>
            <person name="Hoyer L.L."/>
            <person name="Hube B."/>
            <person name="Klis F.M."/>
            <person name="Kodira C."/>
            <person name="Lennard N."/>
            <person name="Logue M.E."/>
            <person name="Martin R."/>
            <person name="Neiman A.M."/>
            <person name="Nikolaou E."/>
            <person name="Quail M.A."/>
            <person name="Quinn J."/>
            <person name="Santos M.C."/>
            <person name="Schmitzberger F.F."/>
            <person name="Sherlock G."/>
            <person name="Shah P."/>
            <person name="Silverstein K.A."/>
            <person name="Skrzypek M.S."/>
            <person name="Soll D."/>
            <person name="Staggs R."/>
            <person name="Stansfield I."/>
            <person name="Stumpf M.P."/>
            <person name="Sudbery P.E."/>
            <person name="Srikantha T."/>
            <person name="Zeng Q."/>
            <person name="Berman J."/>
            <person name="Berriman M."/>
            <person name="Heitman J."/>
            <person name="Gow N.A."/>
            <person name="Lorenz M.C."/>
            <person name="Birren B.W."/>
            <person name="Kellis M."/>
            <person name="Cuomo C.A."/>
        </authorList>
    </citation>
    <scope>NUCLEOTIDE SEQUENCE [LARGE SCALE GENOMIC DNA]</scope>
    <source>
        <strain evidence="4">ATCC 6260 / CBS 566 / DSM 6381 / JCM 1539 / NBRC 10279 / NRRL Y-324</strain>
    </source>
</reference>
<dbReference type="VEuPathDB" id="FungiDB:PGUG_01330"/>
<protein>
    <submittedName>
        <fullName evidence="3">Uncharacterized protein</fullName>
    </submittedName>
</protein>
<organism evidence="3 4">
    <name type="scientific">Meyerozyma guilliermondii (strain ATCC 6260 / CBS 566 / DSM 6381 / JCM 1539 / NBRC 10279 / NRRL Y-324)</name>
    <name type="common">Yeast</name>
    <name type="synonym">Candida guilliermondii</name>
    <dbReference type="NCBI Taxonomy" id="294746"/>
    <lineage>
        <taxon>Eukaryota</taxon>
        <taxon>Fungi</taxon>
        <taxon>Dikarya</taxon>
        <taxon>Ascomycota</taxon>
        <taxon>Saccharomycotina</taxon>
        <taxon>Pichiomycetes</taxon>
        <taxon>Debaryomycetaceae</taxon>
        <taxon>Meyerozyma</taxon>
    </lineage>
</organism>
<feature type="compositionally biased region" description="Polar residues" evidence="1">
    <location>
        <begin position="341"/>
        <end position="352"/>
    </location>
</feature>
<evidence type="ECO:0000256" key="2">
    <source>
        <dbReference type="SAM" id="Phobius"/>
    </source>
</evidence>
<feature type="transmembrane region" description="Helical" evidence="2">
    <location>
        <begin position="81"/>
        <end position="99"/>
    </location>
</feature>
<sequence length="405" mass="45902">MITSALALASSLLYFVFPLLLTLKTISDISDPVRTSQRAIFLLHYWLCYWFIGQMQTIVSIASLAGFPLSSDFTSILFSGVKMWLFYYHGCLVVPRVLLQPFLCRFFRTNTFVQFESLYVEPMARSLPSSALFASDLGFLTSYARFHSAYTRAGTSFLSFCLDQICYIDSDKMLLQRYHNLTSTTMSWLNYVRTYVDPQPAMHHHDRSHSQTFSPKSFQLSPPQVPATMFPVSSSKSVPRSSSKTYNLDLDFFTRRKNDNGSSSPKLDYLDIGQDDTFDSVDDSMEFLSKPHKDSPRTIRKVGSVSSLTNVADELPLMGSRSRSHSTSKAEKSTTDRIINPLTNKRSFSTPQDLPYPIEDTLPAHPSPETFLASRQSQSSSSLNGHTIDPIKVRKLKRKEPPKEF</sequence>
<accession>A5DDH9</accession>
<evidence type="ECO:0000313" key="4">
    <source>
        <dbReference type="Proteomes" id="UP000001997"/>
    </source>
</evidence>
<dbReference type="EMBL" id="CH408156">
    <property type="protein sequence ID" value="EDK37232.2"/>
    <property type="molecule type" value="Genomic_DNA"/>
</dbReference>
<feature type="region of interest" description="Disordered" evidence="1">
    <location>
        <begin position="313"/>
        <end position="405"/>
    </location>
</feature>
<feature type="transmembrane region" description="Helical" evidence="2">
    <location>
        <begin position="47"/>
        <end position="69"/>
    </location>
</feature>